<dbReference type="PROSITE" id="PS50280">
    <property type="entry name" value="SET"/>
    <property type="match status" value="1"/>
</dbReference>
<dbReference type="Gene3D" id="2.170.270.10">
    <property type="entry name" value="SET domain"/>
    <property type="match status" value="1"/>
</dbReference>
<dbReference type="Pfam" id="PF00856">
    <property type="entry name" value="SET"/>
    <property type="match status" value="1"/>
</dbReference>
<organism evidence="2 3">
    <name type="scientific">Penicillium oxalicum (strain 114-2 / CGMCC 5302)</name>
    <name type="common">Penicillium decumbens</name>
    <dbReference type="NCBI Taxonomy" id="933388"/>
    <lineage>
        <taxon>Eukaryota</taxon>
        <taxon>Fungi</taxon>
        <taxon>Dikarya</taxon>
        <taxon>Ascomycota</taxon>
        <taxon>Pezizomycotina</taxon>
        <taxon>Eurotiomycetes</taxon>
        <taxon>Eurotiomycetidae</taxon>
        <taxon>Eurotiales</taxon>
        <taxon>Aspergillaceae</taxon>
        <taxon>Penicillium</taxon>
    </lineage>
</organism>
<dbReference type="OrthoDB" id="308383at2759"/>
<proteinExistence type="predicted"/>
<evidence type="ECO:0000313" key="2">
    <source>
        <dbReference type="EMBL" id="EPS34671.1"/>
    </source>
</evidence>
<dbReference type="AlphaFoldDB" id="S8A0L5"/>
<dbReference type="SUPFAM" id="SSF82199">
    <property type="entry name" value="SET domain"/>
    <property type="match status" value="1"/>
</dbReference>
<name>S8A0L5_PENO1</name>
<dbReference type="GO" id="GO:0003690">
    <property type="term" value="F:double-stranded DNA binding"/>
    <property type="evidence" value="ECO:0007669"/>
    <property type="project" value="TreeGrafter"/>
</dbReference>
<sequence length="449" mass="51036">MDAHKILAATLGAGFILPESSAEFRFAQNAIGRSRRIIAAIYWDLNAMWHLQQAWEDDSSEHECEQYESQRRTIQGFLDQSVYHRYTHIFQDAEFYPLFDRVKYFLLEHGWALFAMCAQSEAFRAACLNPEILVWDEVRKLITANKRSIEIFVRSRQLDWATPLLSYGIFGLKDIMSAVQPSLEIGKEHVHHLIQTSEGYLKRPIHAGKAQTNINVALFKPTRKSQMHPYMRPPKPGPCMKCLCKRKCPCHNLGGFPDCQKCRCPQACNCKKPLWLTCFVCGATERCECRAGSMAGDLVELIEYPVRGTGVRALANIKAGAVLGEYVGEVIPPRRQCDDDIYALFQTGVFGMLQMKETDPTPIGTTSSAHIGNWTRYINHHCEPNCQFVSVVVGDRVTTIVEALQDIAIFEEITLHYGPNYWRSRFCQCGSSKCCQPPPKQNNQADQWD</sequence>
<reference evidence="2 3" key="1">
    <citation type="journal article" date="2013" name="PLoS ONE">
        <title>Genomic and secretomic analyses reveal unique features of the lignocellulolytic enzyme system of Penicillium decumbens.</title>
        <authorList>
            <person name="Liu G."/>
            <person name="Zhang L."/>
            <person name="Wei X."/>
            <person name="Zou G."/>
            <person name="Qin Y."/>
            <person name="Ma L."/>
            <person name="Li J."/>
            <person name="Zheng H."/>
            <person name="Wang S."/>
            <person name="Wang C."/>
            <person name="Xun L."/>
            <person name="Zhao G.-P."/>
            <person name="Zhou Z."/>
            <person name="Qu Y."/>
        </authorList>
    </citation>
    <scope>NUCLEOTIDE SEQUENCE [LARGE SCALE GENOMIC DNA]</scope>
    <source>
        <strain evidence="3">114-2 / CGMCC 5302</strain>
    </source>
</reference>
<keyword evidence="3" id="KW-1185">Reference proteome</keyword>
<dbReference type="EMBL" id="KB644415">
    <property type="protein sequence ID" value="EPS34671.1"/>
    <property type="molecule type" value="Genomic_DNA"/>
</dbReference>
<dbReference type="eggNOG" id="KOG1081">
    <property type="taxonomic scope" value="Eukaryota"/>
</dbReference>
<dbReference type="PANTHER" id="PTHR45660:SF13">
    <property type="entry name" value="HISTONE-LYSINE N-METHYLTRANSFERASE SETMAR"/>
    <property type="match status" value="1"/>
</dbReference>
<dbReference type="PhylomeDB" id="S8A0L5"/>
<dbReference type="Proteomes" id="UP000019376">
    <property type="component" value="Unassembled WGS sequence"/>
</dbReference>
<dbReference type="STRING" id="933388.S8A0L5"/>
<evidence type="ECO:0000313" key="3">
    <source>
        <dbReference type="Proteomes" id="UP000019376"/>
    </source>
</evidence>
<dbReference type="InterPro" id="IPR046341">
    <property type="entry name" value="SET_dom_sf"/>
</dbReference>
<protein>
    <recommendedName>
        <fullName evidence="1">SET domain-containing protein</fullName>
    </recommendedName>
</protein>
<feature type="domain" description="SET" evidence="1">
    <location>
        <begin position="297"/>
        <end position="418"/>
    </location>
</feature>
<dbReference type="GO" id="GO:0042054">
    <property type="term" value="F:histone methyltransferase activity"/>
    <property type="evidence" value="ECO:0007669"/>
    <property type="project" value="TreeGrafter"/>
</dbReference>
<dbReference type="SMART" id="SM00317">
    <property type="entry name" value="SET"/>
    <property type="match status" value="1"/>
</dbReference>
<dbReference type="InterPro" id="IPR001214">
    <property type="entry name" value="SET_dom"/>
</dbReference>
<dbReference type="HOGENOM" id="CLU_038074_0_0_1"/>
<dbReference type="PANTHER" id="PTHR45660">
    <property type="entry name" value="HISTONE-LYSINE N-METHYLTRANSFERASE SETMAR"/>
    <property type="match status" value="1"/>
</dbReference>
<dbReference type="InterPro" id="IPR051357">
    <property type="entry name" value="H3K9_HMTase_SUVAR3-9"/>
</dbReference>
<evidence type="ECO:0000259" key="1">
    <source>
        <dbReference type="PROSITE" id="PS50280"/>
    </source>
</evidence>
<gene>
    <name evidence="2" type="ORF">PDE_09635</name>
</gene>
<accession>S8A0L5</accession>